<sequence length="272" mass="28526">GNFLDQDGFTSGNQVYQMGNGFTTADTLAPVLTQTVPVKSLTNDTTPSYIFSSSEAGTISYTGSCSSSKTSASAGSNTVTFNSLSEGIYINCAITVTDGSGNRGFLYVSPFIVDSTDPTVSSYSPADSQTDISLGTHVEVTFSETMDLLTVTTNTTNTDCSGSIQLSSDGFSSCIRMEASPVSSNFFRTYKITPRDNLLGQTTYKIKVTMEAKDLAGNSLASALTTTNGFTTADVQAPIIAEVTKVPTPSNDSTPSYVFSSNEAGEIIYSGS</sequence>
<dbReference type="Pfam" id="PF13205">
    <property type="entry name" value="Big_5"/>
    <property type="match status" value="1"/>
</dbReference>
<dbReference type="Gene3D" id="2.60.40.1220">
    <property type="match status" value="1"/>
</dbReference>
<feature type="non-terminal residue" evidence="3">
    <location>
        <position position="272"/>
    </location>
</feature>
<evidence type="ECO:0000259" key="2">
    <source>
        <dbReference type="Pfam" id="PF13205"/>
    </source>
</evidence>
<evidence type="ECO:0000256" key="1">
    <source>
        <dbReference type="ARBA" id="ARBA00022729"/>
    </source>
</evidence>
<reference evidence="3" key="1">
    <citation type="submission" date="2018-05" db="EMBL/GenBank/DDBJ databases">
        <authorList>
            <person name="Lanie J.A."/>
            <person name="Ng W.-L."/>
            <person name="Kazmierczak K.M."/>
            <person name="Andrzejewski T.M."/>
            <person name="Davidsen T.M."/>
            <person name="Wayne K.J."/>
            <person name="Tettelin H."/>
            <person name="Glass J.I."/>
            <person name="Rusch D."/>
            <person name="Podicherti R."/>
            <person name="Tsui H.-C.T."/>
            <person name="Winkler M.E."/>
        </authorList>
    </citation>
    <scope>NUCLEOTIDE SEQUENCE</scope>
</reference>
<dbReference type="EMBL" id="UINC01165474">
    <property type="protein sequence ID" value="SVD66882.1"/>
    <property type="molecule type" value="Genomic_DNA"/>
</dbReference>
<feature type="non-terminal residue" evidence="3">
    <location>
        <position position="1"/>
    </location>
</feature>
<gene>
    <name evidence="3" type="ORF">METZ01_LOCUS419736</name>
</gene>
<dbReference type="AlphaFoldDB" id="A0A382X730"/>
<feature type="domain" description="SbsA Ig-like" evidence="2">
    <location>
        <begin position="114"/>
        <end position="232"/>
    </location>
</feature>
<dbReference type="InterPro" id="IPR014755">
    <property type="entry name" value="Cu-Rt/internalin_Ig-like"/>
</dbReference>
<name>A0A382X730_9ZZZZ</name>
<evidence type="ECO:0000313" key="3">
    <source>
        <dbReference type="EMBL" id="SVD66882.1"/>
    </source>
</evidence>
<dbReference type="InterPro" id="IPR032812">
    <property type="entry name" value="SbsA_Ig"/>
</dbReference>
<organism evidence="3">
    <name type="scientific">marine metagenome</name>
    <dbReference type="NCBI Taxonomy" id="408172"/>
    <lineage>
        <taxon>unclassified sequences</taxon>
        <taxon>metagenomes</taxon>
        <taxon>ecological metagenomes</taxon>
    </lineage>
</organism>
<accession>A0A382X730</accession>
<proteinExistence type="predicted"/>
<protein>
    <recommendedName>
        <fullName evidence="2">SbsA Ig-like domain-containing protein</fullName>
    </recommendedName>
</protein>
<keyword evidence="1" id="KW-0732">Signal</keyword>